<organism evidence="6 7">
    <name type="scientific">Parasponia andersonii</name>
    <name type="common">Sponia andersonii</name>
    <dbReference type="NCBI Taxonomy" id="3476"/>
    <lineage>
        <taxon>Eukaryota</taxon>
        <taxon>Viridiplantae</taxon>
        <taxon>Streptophyta</taxon>
        <taxon>Embryophyta</taxon>
        <taxon>Tracheophyta</taxon>
        <taxon>Spermatophyta</taxon>
        <taxon>Magnoliopsida</taxon>
        <taxon>eudicotyledons</taxon>
        <taxon>Gunneridae</taxon>
        <taxon>Pentapetalae</taxon>
        <taxon>rosids</taxon>
        <taxon>fabids</taxon>
        <taxon>Rosales</taxon>
        <taxon>Cannabaceae</taxon>
        <taxon>Parasponia</taxon>
    </lineage>
</organism>
<evidence type="ECO:0000313" key="7">
    <source>
        <dbReference type="Proteomes" id="UP000237105"/>
    </source>
</evidence>
<feature type="signal peptide" evidence="4">
    <location>
        <begin position="1"/>
        <end position="28"/>
    </location>
</feature>
<reference evidence="7" key="1">
    <citation type="submission" date="2016-06" db="EMBL/GenBank/DDBJ databases">
        <title>Parallel loss of symbiosis genes in relatives of nitrogen-fixing non-legume Parasponia.</title>
        <authorList>
            <person name="Van Velzen R."/>
            <person name="Holmer R."/>
            <person name="Bu F."/>
            <person name="Rutten L."/>
            <person name="Van Zeijl A."/>
            <person name="Liu W."/>
            <person name="Santuari L."/>
            <person name="Cao Q."/>
            <person name="Sharma T."/>
            <person name="Shen D."/>
            <person name="Roswanjaya Y."/>
            <person name="Wardhani T."/>
            <person name="Kalhor M.S."/>
            <person name="Jansen J."/>
            <person name="Van den Hoogen J."/>
            <person name="Gungor B."/>
            <person name="Hartog M."/>
            <person name="Hontelez J."/>
            <person name="Verver J."/>
            <person name="Yang W.-C."/>
            <person name="Schijlen E."/>
            <person name="Repin R."/>
            <person name="Schilthuizen M."/>
            <person name="Schranz E."/>
            <person name="Heidstra R."/>
            <person name="Miyata K."/>
            <person name="Fedorova E."/>
            <person name="Kohlen W."/>
            <person name="Bisseling T."/>
            <person name="Smit S."/>
            <person name="Geurts R."/>
        </authorList>
    </citation>
    <scope>NUCLEOTIDE SEQUENCE [LARGE SCALE GENOMIC DNA]</scope>
    <source>
        <strain evidence="7">cv. WU1-14</strain>
    </source>
</reference>
<keyword evidence="4" id="KW-0732">Signal</keyword>
<evidence type="ECO:0000313" key="6">
    <source>
        <dbReference type="EMBL" id="PON77516.1"/>
    </source>
</evidence>
<comment type="caution">
    <text evidence="6">The sequence shown here is derived from an EMBL/GenBank/DDBJ whole genome shotgun (WGS) entry which is preliminary data.</text>
</comment>
<dbReference type="GO" id="GO:0006869">
    <property type="term" value="P:lipid transport"/>
    <property type="evidence" value="ECO:0007669"/>
    <property type="project" value="InterPro"/>
</dbReference>
<dbReference type="InterPro" id="IPR036312">
    <property type="entry name" value="Bifun_inhib/LTP/seed_sf"/>
</dbReference>
<proteinExistence type="predicted"/>
<keyword evidence="2" id="KW-0813">Transport</keyword>
<keyword evidence="7" id="KW-1185">Reference proteome</keyword>
<dbReference type="STRING" id="3476.A0A2P5DW54"/>
<sequence>MKKSFFALDVVAVMTTAMLLSEAPTVVAVALAEEQLWVTCNPFELIPCMERIPKYSRPPSKPCYSKLKEQEPCLCRYLEDPKLRRFFNNPYATFVASRCGVSYPKC</sequence>
<feature type="domain" description="Bifunctional inhibitor/plant lipid transfer protein/seed storage helical" evidence="5">
    <location>
        <begin position="44"/>
        <end position="106"/>
    </location>
</feature>
<evidence type="ECO:0000256" key="3">
    <source>
        <dbReference type="ARBA" id="ARBA00023121"/>
    </source>
</evidence>
<dbReference type="EMBL" id="JXTB01000013">
    <property type="protein sequence ID" value="PON77516.1"/>
    <property type="molecule type" value="Genomic_DNA"/>
</dbReference>
<dbReference type="OrthoDB" id="665742at2759"/>
<dbReference type="Gene3D" id="1.10.110.10">
    <property type="entry name" value="Plant lipid-transfer and hydrophobic proteins"/>
    <property type="match status" value="1"/>
</dbReference>
<protein>
    <submittedName>
        <fullName evidence="6">Bifunctional inhibitor/plant lipid transfer protein/seed storage helical domain containing protein</fullName>
    </submittedName>
</protein>
<dbReference type="Proteomes" id="UP000237105">
    <property type="component" value="Unassembled WGS sequence"/>
</dbReference>
<keyword evidence="3" id="KW-0446">Lipid-binding</keyword>
<evidence type="ECO:0000259" key="5">
    <source>
        <dbReference type="Pfam" id="PF00234"/>
    </source>
</evidence>
<comment type="function">
    <text evidence="1">Plant non-specific lipid-transfer proteins transfer phospholipids as well as galactolipids across membranes. May play a role in wax or cutin deposition in the cell walls of expanding epidermal cells and certain secretory tissues.</text>
</comment>
<dbReference type="AlphaFoldDB" id="A0A2P5DW54"/>
<accession>A0A2P5DW54</accession>
<dbReference type="GO" id="GO:0008289">
    <property type="term" value="F:lipid binding"/>
    <property type="evidence" value="ECO:0007669"/>
    <property type="project" value="UniProtKB-KW"/>
</dbReference>
<dbReference type="SUPFAM" id="SSF47699">
    <property type="entry name" value="Bifunctional inhibitor/lipid-transfer protein/seed storage 2S albumin"/>
    <property type="match status" value="1"/>
</dbReference>
<dbReference type="PANTHER" id="PTHR33214:SF69">
    <property type="entry name" value="BIFUNCTIONAL INHIBITOR_LIPID-TRANSFER PROTEIN_SEED STORAGE 2S ALBUMIN SUPERFAMILY PROTEIN"/>
    <property type="match status" value="1"/>
</dbReference>
<evidence type="ECO:0000256" key="2">
    <source>
        <dbReference type="ARBA" id="ARBA00022448"/>
    </source>
</evidence>
<dbReference type="InterPro" id="IPR016140">
    <property type="entry name" value="Bifunc_inhib/LTP/seed_store"/>
</dbReference>
<evidence type="ECO:0000256" key="4">
    <source>
        <dbReference type="SAM" id="SignalP"/>
    </source>
</evidence>
<evidence type="ECO:0000256" key="1">
    <source>
        <dbReference type="ARBA" id="ARBA00003211"/>
    </source>
</evidence>
<feature type="chain" id="PRO_5015176341" evidence="4">
    <location>
        <begin position="29"/>
        <end position="106"/>
    </location>
</feature>
<name>A0A2P5DW54_PARAD</name>
<dbReference type="InterPro" id="IPR033872">
    <property type="entry name" value="nsLTP2"/>
</dbReference>
<dbReference type="PANTHER" id="PTHR33214">
    <property type="entry name" value="BIFUNCTIONAL INHIBITOR/LIPID-TRANSFER PROTEIN/SEED STORAGE 2S ALBUMIN SUPERFAMILY PROTEIN"/>
    <property type="match status" value="1"/>
</dbReference>
<dbReference type="Pfam" id="PF00234">
    <property type="entry name" value="Tryp_alpha_amyl"/>
    <property type="match status" value="1"/>
</dbReference>
<gene>
    <name evidence="6" type="ORF">PanWU01x14_026770</name>
</gene>